<dbReference type="OrthoDB" id="4338809at2"/>
<keyword evidence="1" id="KW-1133">Transmembrane helix</keyword>
<proteinExistence type="predicted"/>
<evidence type="ECO:0000256" key="1">
    <source>
        <dbReference type="SAM" id="Phobius"/>
    </source>
</evidence>
<dbReference type="InterPro" id="IPR021214">
    <property type="entry name" value="DUF2568"/>
</dbReference>
<gene>
    <name evidence="2" type="ORF">CLV72_104602</name>
</gene>
<feature type="transmembrane region" description="Helical" evidence="1">
    <location>
        <begin position="31"/>
        <end position="53"/>
    </location>
</feature>
<keyword evidence="1" id="KW-0812">Transmembrane</keyword>
<organism evidence="2 3">
    <name type="scientific">Allonocardiopsis opalescens</name>
    <dbReference type="NCBI Taxonomy" id="1144618"/>
    <lineage>
        <taxon>Bacteria</taxon>
        <taxon>Bacillati</taxon>
        <taxon>Actinomycetota</taxon>
        <taxon>Actinomycetes</taxon>
        <taxon>Streptosporangiales</taxon>
        <taxon>Allonocardiopsis</taxon>
    </lineage>
</organism>
<dbReference type="Pfam" id="PF10823">
    <property type="entry name" value="DUF2568"/>
    <property type="match status" value="1"/>
</dbReference>
<name>A0A2T0Q5G7_9ACTN</name>
<sequence length="110" mass="11659">MRTVNQLLALAIEILMLYAFAWWGFTLDAGLWARVLCGLGAPAAVITVWALWVAPRAGRRLRLPWLAVVKGALFAAAALALYAAGMAAFAVGFAAVAAAHLVIALRLDQV</sequence>
<comment type="caution">
    <text evidence="2">The sequence shown here is derived from an EMBL/GenBank/DDBJ whole genome shotgun (WGS) entry which is preliminary data.</text>
</comment>
<keyword evidence="3" id="KW-1185">Reference proteome</keyword>
<protein>
    <submittedName>
        <fullName evidence="2">Uncharacterized protein DUF2568</fullName>
    </submittedName>
</protein>
<feature type="transmembrane region" description="Helical" evidence="1">
    <location>
        <begin position="7"/>
        <end position="25"/>
    </location>
</feature>
<keyword evidence="1" id="KW-0472">Membrane</keyword>
<dbReference type="AlphaFoldDB" id="A0A2T0Q5G7"/>
<reference evidence="2 3" key="1">
    <citation type="submission" date="2018-03" db="EMBL/GenBank/DDBJ databases">
        <title>Genomic Encyclopedia of Archaeal and Bacterial Type Strains, Phase II (KMG-II): from individual species to whole genera.</title>
        <authorList>
            <person name="Goeker M."/>
        </authorList>
    </citation>
    <scope>NUCLEOTIDE SEQUENCE [LARGE SCALE GENOMIC DNA]</scope>
    <source>
        <strain evidence="2 3">DSM 45601</strain>
    </source>
</reference>
<evidence type="ECO:0000313" key="3">
    <source>
        <dbReference type="Proteomes" id="UP000237846"/>
    </source>
</evidence>
<accession>A0A2T0Q5G7</accession>
<dbReference type="Proteomes" id="UP000237846">
    <property type="component" value="Unassembled WGS sequence"/>
</dbReference>
<evidence type="ECO:0000313" key="2">
    <source>
        <dbReference type="EMBL" id="PRX99022.1"/>
    </source>
</evidence>
<dbReference type="RefSeq" id="WP_106246706.1">
    <property type="nucleotide sequence ID" value="NZ_PVZC01000004.1"/>
</dbReference>
<dbReference type="EMBL" id="PVZC01000004">
    <property type="protein sequence ID" value="PRX99022.1"/>
    <property type="molecule type" value="Genomic_DNA"/>
</dbReference>